<dbReference type="AlphaFoldDB" id="A0A8K0S1S3"/>
<accession>A0A8K0S1S3</accession>
<evidence type="ECO:0000313" key="8">
    <source>
        <dbReference type="EMBL" id="KAH7246704.1"/>
    </source>
</evidence>
<dbReference type="CDD" id="cd00067">
    <property type="entry name" value="GAL4"/>
    <property type="match status" value="1"/>
</dbReference>
<evidence type="ECO:0000256" key="4">
    <source>
        <dbReference type="ARBA" id="ARBA00023125"/>
    </source>
</evidence>
<dbReference type="EMBL" id="JAGPXF010000004">
    <property type="protein sequence ID" value="KAH7246704.1"/>
    <property type="molecule type" value="Genomic_DNA"/>
</dbReference>
<dbReference type="Proteomes" id="UP000813427">
    <property type="component" value="Unassembled WGS sequence"/>
</dbReference>
<evidence type="ECO:0000256" key="2">
    <source>
        <dbReference type="ARBA" id="ARBA00022833"/>
    </source>
</evidence>
<dbReference type="InterPro" id="IPR001138">
    <property type="entry name" value="Zn2Cys6_DnaBD"/>
</dbReference>
<comment type="caution">
    <text evidence="8">The sequence shown here is derived from an EMBL/GenBank/DDBJ whole genome shotgun (WGS) entry which is preliminary data.</text>
</comment>
<proteinExistence type="predicted"/>
<dbReference type="PANTHER" id="PTHR36206:SF12">
    <property type="entry name" value="ASPERCRYPTIN BIOSYNTHESIS CLUSTER-SPECIFIC TRANSCRIPTION REGULATOR ATNN-RELATED"/>
    <property type="match status" value="1"/>
</dbReference>
<evidence type="ECO:0000256" key="3">
    <source>
        <dbReference type="ARBA" id="ARBA00023015"/>
    </source>
</evidence>
<evidence type="ECO:0000313" key="9">
    <source>
        <dbReference type="Proteomes" id="UP000813427"/>
    </source>
</evidence>
<keyword evidence="6" id="KW-0539">Nucleus</keyword>
<dbReference type="OrthoDB" id="2593732at2759"/>
<name>A0A8K0S1S3_9HYPO</name>
<dbReference type="GO" id="GO:0000981">
    <property type="term" value="F:DNA-binding transcription factor activity, RNA polymerase II-specific"/>
    <property type="evidence" value="ECO:0007669"/>
    <property type="project" value="InterPro"/>
</dbReference>
<reference evidence="8" key="1">
    <citation type="journal article" date="2021" name="Nat. Commun.">
        <title>Genetic determinants of endophytism in the Arabidopsis root mycobiome.</title>
        <authorList>
            <person name="Mesny F."/>
            <person name="Miyauchi S."/>
            <person name="Thiergart T."/>
            <person name="Pickel B."/>
            <person name="Atanasova L."/>
            <person name="Karlsson M."/>
            <person name="Huettel B."/>
            <person name="Barry K.W."/>
            <person name="Haridas S."/>
            <person name="Chen C."/>
            <person name="Bauer D."/>
            <person name="Andreopoulos W."/>
            <person name="Pangilinan J."/>
            <person name="LaButti K."/>
            <person name="Riley R."/>
            <person name="Lipzen A."/>
            <person name="Clum A."/>
            <person name="Drula E."/>
            <person name="Henrissat B."/>
            <person name="Kohler A."/>
            <person name="Grigoriev I.V."/>
            <person name="Martin F.M."/>
            <person name="Hacquard S."/>
        </authorList>
    </citation>
    <scope>NUCLEOTIDE SEQUENCE</scope>
    <source>
        <strain evidence="8">MPI-SDFR-AT-0068</strain>
    </source>
</reference>
<keyword evidence="3" id="KW-0805">Transcription regulation</keyword>
<dbReference type="GO" id="GO:0008270">
    <property type="term" value="F:zinc ion binding"/>
    <property type="evidence" value="ECO:0007669"/>
    <property type="project" value="InterPro"/>
</dbReference>
<evidence type="ECO:0008006" key="10">
    <source>
        <dbReference type="Google" id="ProtNLM"/>
    </source>
</evidence>
<dbReference type="GO" id="GO:0003677">
    <property type="term" value="F:DNA binding"/>
    <property type="evidence" value="ECO:0007669"/>
    <property type="project" value="UniProtKB-KW"/>
</dbReference>
<sequence>MAVQGIPPAKVKYKRVCGPKSRNGCITWIRHLKCDEAKPVCERCSNDKIKCDGYMAPKPRKPQRKPKPEAMPESTRQSFEVVPLRPCIHDMPSLTSQERLYFNHFFQFTTTQLSLSAESSNFWLQYALPMGYQFESIRYSMIAVGTSHRLFMAQSLGDSNLDEWKSLAIQQYNKAIASIIPNIAASSAQDLHIIMICCLLFVSFEGLTGRYDELLRHLSAGIQLFHLPLPSSTMEDRIITGKLAEMFCRLGVESSNFMKNDPHLSGMKYWYRNNSNQGPQSPIPFKNFDEASFALRQLDVLYEIKPWYREGSDEEDKVRLVTEGSKSLQDALDEWTKRFDTLYKLRKEELLIKEEQQYHNLCVRQKYWQMAIDAYASEEAAADRTMFQPFLAAAREAAAPLIALGRPTFSLDGDLISGLTFVASTTTDTQTKVQALDLLWQLNRREGLLDSREIVEMHELARALETCMKEPEFDAAWEPTAAAGIPTIIERLRKSLGQLSL</sequence>
<feature type="region of interest" description="Disordered" evidence="7">
    <location>
        <begin position="55"/>
        <end position="78"/>
    </location>
</feature>
<dbReference type="InterPro" id="IPR021858">
    <property type="entry name" value="Fun_TF"/>
</dbReference>
<dbReference type="PANTHER" id="PTHR36206">
    <property type="entry name" value="ASPERCRYPTIN BIOSYNTHESIS CLUSTER-SPECIFIC TRANSCRIPTION REGULATOR ATNN-RELATED"/>
    <property type="match status" value="1"/>
</dbReference>
<dbReference type="Pfam" id="PF11951">
    <property type="entry name" value="Fungal_trans_2"/>
    <property type="match status" value="1"/>
</dbReference>
<protein>
    <recommendedName>
        <fullName evidence="10">Zn(2)-C6 fungal-type domain-containing protein</fullName>
    </recommendedName>
</protein>
<dbReference type="InterPro" id="IPR052360">
    <property type="entry name" value="Transcr_Regulatory_Proteins"/>
</dbReference>
<keyword evidence="4" id="KW-0238">DNA-binding</keyword>
<evidence type="ECO:0000256" key="5">
    <source>
        <dbReference type="ARBA" id="ARBA00023163"/>
    </source>
</evidence>
<evidence type="ECO:0000256" key="7">
    <source>
        <dbReference type="SAM" id="MobiDB-lite"/>
    </source>
</evidence>
<keyword evidence="1" id="KW-0479">Metal-binding</keyword>
<gene>
    <name evidence="8" type="ORF">BKA59DRAFT_478299</name>
</gene>
<keyword evidence="9" id="KW-1185">Reference proteome</keyword>
<keyword evidence="5" id="KW-0804">Transcription</keyword>
<organism evidence="8 9">
    <name type="scientific">Fusarium tricinctum</name>
    <dbReference type="NCBI Taxonomy" id="61284"/>
    <lineage>
        <taxon>Eukaryota</taxon>
        <taxon>Fungi</taxon>
        <taxon>Dikarya</taxon>
        <taxon>Ascomycota</taxon>
        <taxon>Pezizomycotina</taxon>
        <taxon>Sordariomycetes</taxon>
        <taxon>Hypocreomycetidae</taxon>
        <taxon>Hypocreales</taxon>
        <taxon>Nectriaceae</taxon>
        <taxon>Fusarium</taxon>
        <taxon>Fusarium tricinctum species complex</taxon>
    </lineage>
</organism>
<evidence type="ECO:0000256" key="6">
    <source>
        <dbReference type="ARBA" id="ARBA00023242"/>
    </source>
</evidence>
<evidence type="ECO:0000256" key="1">
    <source>
        <dbReference type="ARBA" id="ARBA00022723"/>
    </source>
</evidence>
<keyword evidence="2" id="KW-0862">Zinc</keyword>